<evidence type="ECO:0000313" key="2">
    <source>
        <dbReference type="EMBL" id="GAA1810335.1"/>
    </source>
</evidence>
<keyword evidence="1" id="KW-0472">Membrane</keyword>
<name>A0ABN2M5Z6_9MICO</name>
<evidence type="ECO:0000256" key="1">
    <source>
        <dbReference type="SAM" id="Phobius"/>
    </source>
</evidence>
<sequence length="60" mass="6309">MVPSDDETSEGPGIQEKVGTIASEIFNGGTNWDLIKKTFVGLALAGLAGLGVAVMRPRRH</sequence>
<feature type="transmembrane region" description="Helical" evidence="1">
    <location>
        <begin position="38"/>
        <end position="55"/>
    </location>
</feature>
<gene>
    <name evidence="2" type="ORF">GCM10009811_36620</name>
</gene>
<accession>A0ABN2M5Z6</accession>
<keyword evidence="1" id="KW-1133">Transmembrane helix</keyword>
<keyword evidence="3" id="KW-1185">Reference proteome</keyword>
<proteinExistence type="predicted"/>
<protein>
    <submittedName>
        <fullName evidence="2">Uncharacterized protein</fullName>
    </submittedName>
</protein>
<evidence type="ECO:0000313" key="3">
    <source>
        <dbReference type="Proteomes" id="UP001499938"/>
    </source>
</evidence>
<dbReference type="RefSeq" id="WP_344089115.1">
    <property type="nucleotide sequence ID" value="NZ_BAAAPO010000068.1"/>
</dbReference>
<dbReference type="Proteomes" id="UP001499938">
    <property type="component" value="Unassembled WGS sequence"/>
</dbReference>
<keyword evidence="1" id="KW-0812">Transmembrane</keyword>
<dbReference type="EMBL" id="BAAAPO010000068">
    <property type="protein sequence ID" value="GAA1810335.1"/>
    <property type="molecule type" value="Genomic_DNA"/>
</dbReference>
<organism evidence="2 3">
    <name type="scientific">Nostocoides veronense</name>
    <dbReference type="NCBI Taxonomy" id="330836"/>
    <lineage>
        <taxon>Bacteria</taxon>
        <taxon>Bacillati</taxon>
        <taxon>Actinomycetota</taxon>
        <taxon>Actinomycetes</taxon>
        <taxon>Micrococcales</taxon>
        <taxon>Intrasporangiaceae</taxon>
        <taxon>Nostocoides</taxon>
    </lineage>
</organism>
<comment type="caution">
    <text evidence="2">The sequence shown here is derived from an EMBL/GenBank/DDBJ whole genome shotgun (WGS) entry which is preliminary data.</text>
</comment>
<reference evidence="2 3" key="1">
    <citation type="journal article" date="2019" name="Int. J. Syst. Evol. Microbiol.">
        <title>The Global Catalogue of Microorganisms (GCM) 10K type strain sequencing project: providing services to taxonomists for standard genome sequencing and annotation.</title>
        <authorList>
            <consortium name="The Broad Institute Genomics Platform"/>
            <consortium name="The Broad Institute Genome Sequencing Center for Infectious Disease"/>
            <person name="Wu L."/>
            <person name="Ma J."/>
        </authorList>
    </citation>
    <scope>NUCLEOTIDE SEQUENCE [LARGE SCALE GENOMIC DNA]</scope>
    <source>
        <strain evidence="2 3">JCM 15592</strain>
    </source>
</reference>